<feature type="transmembrane region" description="Helical" evidence="8">
    <location>
        <begin position="208"/>
        <end position="232"/>
    </location>
</feature>
<evidence type="ECO:0000256" key="2">
    <source>
        <dbReference type="ARBA" id="ARBA00022475"/>
    </source>
</evidence>
<feature type="transmembrane region" description="Helical" evidence="8">
    <location>
        <begin position="133"/>
        <end position="157"/>
    </location>
</feature>
<evidence type="ECO:0000256" key="1">
    <source>
        <dbReference type="ARBA" id="ARBA00004651"/>
    </source>
</evidence>
<proteinExistence type="inferred from homology"/>
<keyword evidence="5 8" id="KW-1133">Transmembrane helix</keyword>
<keyword evidence="2" id="KW-1003">Cell membrane</keyword>
<dbReference type="RefSeq" id="WP_125228060.1">
    <property type="nucleotide sequence ID" value="NZ_RQYT01000017.1"/>
</dbReference>
<reference evidence="9 10" key="1">
    <citation type="submission" date="2018-11" db="EMBL/GenBank/DDBJ databases">
        <title>Genomes From Bacteria Associated with the Canine Oral Cavity: a Test Case for Automated Genome-Based Taxonomic Assignment.</title>
        <authorList>
            <person name="Coil D.A."/>
            <person name="Jospin G."/>
            <person name="Darling A.E."/>
            <person name="Wallis C."/>
            <person name="Davis I.J."/>
            <person name="Harris S."/>
            <person name="Eisen J.A."/>
            <person name="Holcombe L.J."/>
            <person name="O'Flynn C."/>
        </authorList>
    </citation>
    <scope>NUCLEOTIDE SEQUENCE [LARGE SCALE GENOMIC DNA]</scope>
    <source>
        <strain evidence="9 10">OH2822_COT-296</strain>
    </source>
</reference>
<comment type="subcellular location">
    <subcellularLocation>
        <location evidence="1">Cell membrane</location>
        <topology evidence="1">Multi-pass membrane protein</topology>
    </subcellularLocation>
</comment>
<evidence type="ECO:0000256" key="4">
    <source>
        <dbReference type="ARBA" id="ARBA00022692"/>
    </source>
</evidence>
<evidence type="ECO:0000256" key="6">
    <source>
        <dbReference type="ARBA" id="ARBA00023136"/>
    </source>
</evidence>
<keyword evidence="3" id="KW-0808">Transferase</keyword>
<comment type="similarity">
    <text evidence="7">Belongs to the glycosyltransferase 87 family.</text>
</comment>
<feature type="transmembrane region" description="Helical" evidence="8">
    <location>
        <begin position="369"/>
        <end position="387"/>
    </location>
</feature>
<accession>A0A3P1WTT7</accession>
<feature type="transmembrane region" description="Helical" evidence="8">
    <location>
        <begin position="27"/>
        <end position="46"/>
    </location>
</feature>
<organism evidence="9 10">
    <name type="scientific">Arachnia propionica</name>
    <dbReference type="NCBI Taxonomy" id="1750"/>
    <lineage>
        <taxon>Bacteria</taxon>
        <taxon>Bacillati</taxon>
        <taxon>Actinomycetota</taxon>
        <taxon>Actinomycetes</taxon>
        <taxon>Propionibacteriales</taxon>
        <taxon>Propionibacteriaceae</taxon>
        <taxon>Arachnia</taxon>
    </lineage>
</organism>
<dbReference type="GO" id="GO:0016758">
    <property type="term" value="F:hexosyltransferase activity"/>
    <property type="evidence" value="ECO:0007669"/>
    <property type="project" value="InterPro"/>
</dbReference>
<feature type="transmembrane region" description="Helical" evidence="8">
    <location>
        <begin position="244"/>
        <end position="264"/>
    </location>
</feature>
<feature type="transmembrane region" description="Helical" evidence="8">
    <location>
        <begin position="300"/>
        <end position="322"/>
    </location>
</feature>
<name>A0A3P1WTT7_9ACTN</name>
<dbReference type="InterPro" id="IPR018584">
    <property type="entry name" value="GT87"/>
</dbReference>
<dbReference type="Pfam" id="PF09594">
    <property type="entry name" value="GT87"/>
    <property type="match status" value="1"/>
</dbReference>
<dbReference type="OrthoDB" id="3348156at2"/>
<comment type="caution">
    <text evidence="9">The sequence shown here is derived from an EMBL/GenBank/DDBJ whole genome shotgun (WGS) entry which is preliminary data.</text>
</comment>
<keyword evidence="6 8" id="KW-0472">Membrane</keyword>
<feature type="transmembrane region" description="Helical" evidence="8">
    <location>
        <begin position="178"/>
        <end position="202"/>
    </location>
</feature>
<evidence type="ECO:0000256" key="7">
    <source>
        <dbReference type="ARBA" id="ARBA00024033"/>
    </source>
</evidence>
<keyword evidence="4 8" id="KW-0812">Transmembrane</keyword>
<dbReference type="GO" id="GO:0005886">
    <property type="term" value="C:plasma membrane"/>
    <property type="evidence" value="ECO:0007669"/>
    <property type="project" value="UniProtKB-SubCell"/>
</dbReference>
<dbReference type="AlphaFoldDB" id="A0A3P1WTT7"/>
<evidence type="ECO:0000256" key="8">
    <source>
        <dbReference type="SAM" id="Phobius"/>
    </source>
</evidence>
<evidence type="ECO:0000256" key="5">
    <source>
        <dbReference type="ARBA" id="ARBA00022989"/>
    </source>
</evidence>
<sequence>MRNALLAGLGGPMGRFARPAGRWFNPLLWSILVATLLFLVLTVRQLPCIQTSSRDNVDAFIRLCYSDISVAWTSQHFGEGALPLGSDPMLHPPLLGLVLLVVVLLTKWLRPGGVPTPGSAGSALDVQLDQAQVYFGLVVVILFVSFLVLVVCVSFLGRDALEARRPTWDGLLIAASPVVLASGLISYDLLGIALCALGLLQFARSRPAVAGLVLGLAAGVSLTAVAVILAVALTMALRTQVREVFRFLGPAAAALAVVHLPLLLSKPQLVLAFYRGELSREAGYGSLLFAMRFLGWEVRAAGSLGFMLTCLALVLIVTWLYLRRLRPRLGTVVALFLFPTLLLGASFGPQAGLWLLFALVLAAPRRPQLIAFTVTQVLYWLAVWGYLSKHLTLQRSGNPNLYLLALLLRVGVELWILVDCLRDAAKPGRDILRTPDVPDPIGGILNDGERLAGIDEPTLATEAEAAGIPGRHRP</sequence>
<protein>
    <submittedName>
        <fullName evidence="9">DUF2029 domain-containing protein</fullName>
    </submittedName>
</protein>
<dbReference type="EMBL" id="RQYT01000017">
    <property type="protein sequence ID" value="RRD49416.1"/>
    <property type="molecule type" value="Genomic_DNA"/>
</dbReference>
<evidence type="ECO:0000256" key="3">
    <source>
        <dbReference type="ARBA" id="ARBA00022679"/>
    </source>
</evidence>
<dbReference type="Proteomes" id="UP000280935">
    <property type="component" value="Unassembled WGS sequence"/>
</dbReference>
<evidence type="ECO:0000313" key="10">
    <source>
        <dbReference type="Proteomes" id="UP000280935"/>
    </source>
</evidence>
<feature type="transmembrane region" description="Helical" evidence="8">
    <location>
        <begin position="334"/>
        <end position="363"/>
    </location>
</feature>
<evidence type="ECO:0000313" key="9">
    <source>
        <dbReference type="EMBL" id="RRD49416.1"/>
    </source>
</evidence>
<gene>
    <name evidence="9" type="ORF">EII35_08610</name>
</gene>